<dbReference type="GO" id="GO:0016779">
    <property type="term" value="F:nucleotidyltransferase activity"/>
    <property type="evidence" value="ECO:0007669"/>
    <property type="project" value="InterPro"/>
</dbReference>
<evidence type="ECO:0000313" key="2">
    <source>
        <dbReference type="EMBL" id="EJV74120.1"/>
    </source>
</evidence>
<dbReference type="Pfam" id="PF01909">
    <property type="entry name" value="NTP_transf_2"/>
    <property type="match status" value="1"/>
</dbReference>
<dbReference type="InterPro" id="IPR043519">
    <property type="entry name" value="NT_sf"/>
</dbReference>
<dbReference type="RefSeq" id="WP_002139826.1">
    <property type="nucleotide sequence ID" value="NZ_JH804676.1"/>
</dbReference>
<comment type="caution">
    <text evidence="2">The sequence shown here is derived from an EMBL/GenBank/DDBJ whole genome shotgun (WGS) entry which is preliminary data.</text>
</comment>
<gene>
    <name evidence="2" type="ORF">IG3_05942</name>
</gene>
<accession>J9BJE7</accession>
<dbReference type="AlphaFoldDB" id="J9BJE7"/>
<sequence length="277" mass="32510">MSSIHLSSISFELDKKKLIELINCNQDDVIFISGSLVEGIGNEKSDLDIFVLVDDFENLNSNFDYNFNEVKLKFEKLNSLGCDIEFWPLKVVIELIEQINKIDFENPNLRSLNQIKITNYEFRKLSSFIHRFLVSECVFNDEKYNKLKDKINVPKFCRLMTRYNVNMVDNLYEDIIGNLEKKEDETAVIISKDFLMKTITAYLFSNLYTLDREKWIYIKLKILAENYIEAKGVLDDFQNLYFQRTFSAPNEARDLVEDIIYFSNDIVSKIENKLGGI</sequence>
<dbReference type="EMBL" id="AHDV01000062">
    <property type="protein sequence ID" value="EJV74120.1"/>
    <property type="molecule type" value="Genomic_DNA"/>
</dbReference>
<dbReference type="HOGENOM" id="CLU_1076696_0_0_9"/>
<dbReference type="SUPFAM" id="SSF81301">
    <property type="entry name" value="Nucleotidyltransferase"/>
    <property type="match status" value="1"/>
</dbReference>
<name>J9BJE7_BACCE</name>
<dbReference type="Proteomes" id="UP000004136">
    <property type="component" value="Unassembled WGS sequence"/>
</dbReference>
<evidence type="ECO:0000259" key="1">
    <source>
        <dbReference type="Pfam" id="PF01909"/>
    </source>
</evidence>
<dbReference type="PATRIC" id="fig|1053201.3.peg.6088"/>
<organism evidence="2 3">
    <name type="scientific">Bacillus cereus HuA2-1</name>
    <dbReference type="NCBI Taxonomy" id="1053201"/>
    <lineage>
        <taxon>Bacteria</taxon>
        <taxon>Bacillati</taxon>
        <taxon>Bacillota</taxon>
        <taxon>Bacilli</taxon>
        <taxon>Bacillales</taxon>
        <taxon>Bacillaceae</taxon>
        <taxon>Bacillus</taxon>
        <taxon>Bacillus cereus group</taxon>
    </lineage>
</organism>
<dbReference type="InterPro" id="IPR002934">
    <property type="entry name" value="Polymerase_NTP_transf_dom"/>
</dbReference>
<feature type="domain" description="Polymerase nucleotidyl transferase" evidence="1">
    <location>
        <begin position="27"/>
        <end position="92"/>
    </location>
</feature>
<reference evidence="2 3" key="1">
    <citation type="submission" date="2012-04" db="EMBL/GenBank/DDBJ databases">
        <title>The Genome Sequence of Bacillus cereus HuA2-1.</title>
        <authorList>
            <consortium name="The Broad Institute Genome Sequencing Platform"/>
            <consortium name="The Broad Institute Genome Sequencing Center for Infectious Disease"/>
            <person name="Feldgarden M."/>
            <person name="Van der Auwera G.A."/>
            <person name="Mahillon J."/>
            <person name="Duprez V."/>
            <person name="Timmery S."/>
            <person name="Mattelet C."/>
            <person name="Dierick K."/>
            <person name="Sun M."/>
            <person name="Yu Z."/>
            <person name="Zhu L."/>
            <person name="Hu X."/>
            <person name="Shank E.B."/>
            <person name="Swiecicka I."/>
            <person name="Hansen B.M."/>
            <person name="Andrup L."/>
            <person name="Young S.K."/>
            <person name="Zeng Q."/>
            <person name="Gargeya S."/>
            <person name="Fitzgerald M."/>
            <person name="Haas B."/>
            <person name="Abouelleil A."/>
            <person name="Alvarado L."/>
            <person name="Arachchi H.M."/>
            <person name="Berlin A."/>
            <person name="Chapman S.B."/>
            <person name="Goldberg J."/>
            <person name="Griggs A."/>
            <person name="Gujja S."/>
            <person name="Hansen M."/>
            <person name="Howarth C."/>
            <person name="Imamovic A."/>
            <person name="Larimer J."/>
            <person name="McCowen C."/>
            <person name="Montmayeur A."/>
            <person name="Murphy C."/>
            <person name="Neiman D."/>
            <person name="Pearson M."/>
            <person name="Priest M."/>
            <person name="Roberts A."/>
            <person name="Saif S."/>
            <person name="Shea T."/>
            <person name="Sisk P."/>
            <person name="Sykes S."/>
            <person name="Wortman J."/>
            <person name="Nusbaum C."/>
            <person name="Birren B."/>
        </authorList>
    </citation>
    <scope>NUCLEOTIDE SEQUENCE [LARGE SCALE GENOMIC DNA]</scope>
    <source>
        <strain evidence="2 3">HuA2-1</strain>
    </source>
</reference>
<evidence type="ECO:0000313" key="3">
    <source>
        <dbReference type="Proteomes" id="UP000004136"/>
    </source>
</evidence>
<dbReference type="OrthoDB" id="2861242at2"/>
<proteinExistence type="predicted"/>
<protein>
    <recommendedName>
        <fullName evidence="1">Polymerase nucleotidyl transferase domain-containing protein</fullName>
    </recommendedName>
</protein>